<accession>A0ABQ2AQE9</accession>
<evidence type="ECO:0000313" key="1">
    <source>
        <dbReference type="EMBL" id="GGH95430.1"/>
    </source>
</evidence>
<organism evidence="1 2">
    <name type="scientific">Pseudomonas fluvialis</name>
    <dbReference type="NCBI Taxonomy" id="1793966"/>
    <lineage>
        <taxon>Bacteria</taxon>
        <taxon>Pseudomonadati</taxon>
        <taxon>Pseudomonadota</taxon>
        <taxon>Gammaproteobacteria</taxon>
        <taxon>Pseudomonadales</taxon>
        <taxon>Pseudomonadaceae</taxon>
        <taxon>Pseudomonas</taxon>
    </lineage>
</organism>
<dbReference type="EMBL" id="BMDE01000008">
    <property type="protein sequence ID" value="GGH95430.1"/>
    <property type="molecule type" value="Genomic_DNA"/>
</dbReference>
<evidence type="ECO:0000313" key="2">
    <source>
        <dbReference type="Proteomes" id="UP000655550"/>
    </source>
</evidence>
<sequence length="74" mass="8147">MTLSNPNNSGFAGAGLFLSVRAADHEVHIRADLFYPYRVTSRWVGCSRNNWRIPMLAQSGADVVGDHPSLMLCV</sequence>
<protein>
    <submittedName>
        <fullName evidence="1">Uncharacterized protein</fullName>
    </submittedName>
</protein>
<name>A0ABQ2AQE9_9PSED</name>
<comment type="caution">
    <text evidence="1">The sequence shown here is derived from an EMBL/GenBank/DDBJ whole genome shotgun (WGS) entry which is preliminary data.</text>
</comment>
<reference evidence="2" key="1">
    <citation type="journal article" date="2019" name="Int. J. Syst. Evol. Microbiol.">
        <title>The Global Catalogue of Microorganisms (GCM) 10K type strain sequencing project: providing services to taxonomists for standard genome sequencing and annotation.</title>
        <authorList>
            <consortium name="The Broad Institute Genomics Platform"/>
            <consortium name="The Broad Institute Genome Sequencing Center for Infectious Disease"/>
            <person name="Wu L."/>
            <person name="Ma J."/>
        </authorList>
    </citation>
    <scope>NUCLEOTIDE SEQUENCE [LARGE SCALE GENOMIC DNA]</scope>
    <source>
        <strain evidence="2">CCM 8778</strain>
    </source>
</reference>
<keyword evidence="2" id="KW-1185">Reference proteome</keyword>
<gene>
    <name evidence="1" type="ORF">GCM10007363_24660</name>
</gene>
<proteinExistence type="predicted"/>
<dbReference type="Proteomes" id="UP000655550">
    <property type="component" value="Unassembled WGS sequence"/>
</dbReference>